<sequence length="36" mass="4418">MKLFQVGYFLHKRLEMLFFLNMMKFCSLQQLLHPKG</sequence>
<dbReference type="EMBL" id="CP000891">
    <property type="protein sequence ID" value="ABX49657.1"/>
    <property type="molecule type" value="Genomic_DNA"/>
</dbReference>
<gene>
    <name evidence="1" type="ordered locus">Sbal195_2489</name>
</gene>
<evidence type="ECO:0000313" key="1">
    <source>
        <dbReference type="EMBL" id="ABX49657.1"/>
    </source>
</evidence>
<evidence type="ECO:0000313" key="2">
    <source>
        <dbReference type="Proteomes" id="UP000000770"/>
    </source>
</evidence>
<dbReference type="KEGG" id="sbn:Sbal195_2489"/>
<dbReference type="Proteomes" id="UP000000770">
    <property type="component" value="Chromosome"/>
</dbReference>
<organism evidence="1 2">
    <name type="scientific">Shewanella baltica (strain OS195)</name>
    <dbReference type="NCBI Taxonomy" id="399599"/>
    <lineage>
        <taxon>Bacteria</taxon>
        <taxon>Pseudomonadati</taxon>
        <taxon>Pseudomonadota</taxon>
        <taxon>Gammaproteobacteria</taxon>
        <taxon>Alteromonadales</taxon>
        <taxon>Shewanellaceae</taxon>
        <taxon>Shewanella</taxon>
    </lineage>
</organism>
<dbReference type="AlphaFoldDB" id="A9L3P7"/>
<proteinExistence type="predicted"/>
<dbReference type="HOGENOM" id="CLU_3358437_0_0_6"/>
<name>A9L3P7_SHEB9</name>
<reference evidence="1 2" key="1">
    <citation type="submission" date="2007-11" db="EMBL/GenBank/DDBJ databases">
        <title>Complete sequence of chromosome of Shewanella baltica OS195.</title>
        <authorList>
            <consortium name="US DOE Joint Genome Institute"/>
            <person name="Copeland A."/>
            <person name="Lucas S."/>
            <person name="Lapidus A."/>
            <person name="Barry K."/>
            <person name="Glavina del Rio T."/>
            <person name="Dalin E."/>
            <person name="Tice H."/>
            <person name="Pitluck S."/>
            <person name="Chain P."/>
            <person name="Malfatti S."/>
            <person name="Shin M."/>
            <person name="Vergez L."/>
            <person name="Schmutz J."/>
            <person name="Larimer F."/>
            <person name="Land M."/>
            <person name="Hauser L."/>
            <person name="Kyrpides N."/>
            <person name="Kim E."/>
            <person name="Brettar I."/>
            <person name="Rodrigues J."/>
            <person name="Konstantinidis K."/>
            <person name="Klappenbach J."/>
            <person name="Hofle M."/>
            <person name="Tiedje J."/>
            <person name="Richardson P."/>
        </authorList>
    </citation>
    <scope>NUCLEOTIDE SEQUENCE [LARGE SCALE GENOMIC DNA]</scope>
    <source>
        <strain evidence="1 2">OS195</strain>
    </source>
</reference>
<accession>A9L3P7</accession>
<protein>
    <submittedName>
        <fullName evidence="1">Uncharacterized protein</fullName>
    </submittedName>
</protein>